<keyword evidence="2" id="KW-1185">Reference proteome</keyword>
<dbReference type="EMBL" id="BSYO01000008">
    <property type="protein sequence ID" value="GMH08453.1"/>
    <property type="molecule type" value="Genomic_DNA"/>
</dbReference>
<name>A0AAD3SC88_NEPGR</name>
<sequence length="75" mass="8741">MMRTSHCPLIEKGVIFSPNFRFSSSSFTRYRSQFSLTTQKIITHSDQLTITNLDKSFAVLRNFQDDHLTQLKTQV</sequence>
<gene>
    <name evidence="1" type="ORF">Nepgr_010293</name>
</gene>
<evidence type="ECO:0000313" key="1">
    <source>
        <dbReference type="EMBL" id="GMH08453.1"/>
    </source>
</evidence>
<proteinExistence type="predicted"/>
<comment type="caution">
    <text evidence="1">The sequence shown here is derived from an EMBL/GenBank/DDBJ whole genome shotgun (WGS) entry which is preliminary data.</text>
</comment>
<organism evidence="1 2">
    <name type="scientific">Nepenthes gracilis</name>
    <name type="common">Slender pitcher plant</name>
    <dbReference type="NCBI Taxonomy" id="150966"/>
    <lineage>
        <taxon>Eukaryota</taxon>
        <taxon>Viridiplantae</taxon>
        <taxon>Streptophyta</taxon>
        <taxon>Embryophyta</taxon>
        <taxon>Tracheophyta</taxon>
        <taxon>Spermatophyta</taxon>
        <taxon>Magnoliopsida</taxon>
        <taxon>eudicotyledons</taxon>
        <taxon>Gunneridae</taxon>
        <taxon>Pentapetalae</taxon>
        <taxon>Caryophyllales</taxon>
        <taxon>Nepenthaceae</taxon>
        <taxon>Nepenthes</taxon>
    </lineage>
</organism>
<dbReference type="Proteomes" id="UP001279734">
    <property type="component" value="Unassembled WGS sequence"/>
</dbReference>
<evidence type="ECO:0000313" key="2">
    <source>
        <dbReference type="Proteomes" id="UP001279734"/>
    </source>
</evidence>
<reference evidence="1" key="1">
    <citation type="submission" date="2023-05" db="EMBL/GenBank/DDBJ databases">
        <title>Nepenthes gracilis genome sequencing.</title>
        <authorList>
            <person name="Fukushima K."/>
        </authorList>
    </citation>
    <scope>NUCLEOTIDE SEQUENCE</scope>
    <source>
        <strain evidence="1">SING2019-196</strain>
    </source>
</reference>
<accession>A0AAD3SC88</accession>
<dbReference type="AlphaFoldDB" id="A0AAD3SC88"/>
<protein>
    <submittedName>
        <fullName evidence="1">Uncharacterized protein</fullName>
    </submittedName>
</protein>